<evidence type="ECO:0000313" key="4">
    <source>
        <dbReference type="Proteomes" id="UP000075346"/>
    </source>
</evidence>
<dbReference type="Pfam" id="PF00583">
    <property type="entry name" value="Acetyltransf_1"/>
    <property type="match status" value="1"/>
</dbReference>
<evidence type="ECO:0000313" key="2">
    <source>
        <dbReference type="EMBL" id="KYN26183.1"/>
    </source>
</evidence>
<dbReference type="SUPFAM" id="SSF55729">
    <property type="entry name" value="Acyl-CoA N-acyltransferases (Nat)"/>
    <property type="match status" value="1"/>
</dbReference>
<dbReference type="RefSeq" id="WP_061896415.1">
    <property type="nucleotide sequence ID" value="NZ_CP195598.1"/>
</dbReference>
<dbReference type="InterPro" id="IPR000182">
    <property type="entry name" value="GNAT_dom"/>
</dbReference>
<sequence>MQKLILPDGLHVRPSRPTDKPFIENLHREVRQDLQLIEGEQDFIESIVEMQFRAQTQGYGDQFPNAMYFIIEKHHEPIGKATLDFGSNEVRLIDLAFLPKACGLGFGQAVIQSFQKAAAQVGAPMTLSVLRSNIGAKQLYHRLGFELEASKPPYELLIWYPPAMKRVIGG</sequence>
<dbReference type="Proteomes" id="UP000075349">
    <property type="component" value="Unassembled WGS sequence"/>
</dbReference>
<accession>A0A151L0K6</accession>
<evidence type="ECO:0000313" key="5">
    <source>
        <dbReference type="Proteomes" id="UP000075349"/>
    </source>
</evidence>
<dbReference type="EMBL" id="LOMK01000001">
    <property type="protein sequence ID" value="KYN26183.1"/>
    <property type="molecule type" value="Genomic_DNA"/>
</dbReference>
<dbReference type="Gene3D" id="3.40.630.30">
    <property type="match status" value="1"/>
</dbReference>
<dbReference type="PROSITE" id="PS51186">
    <property type="entry name" value="GNAT"/>
    <property type="match status" value="1"/>
</dbReference>
<accession>A0A151JKX5</accession>
<proteinExistence type="predicted"/>
<comment type="caution">
    <text evidence="2">The sequence shown here is derived from an EMBL/GenBank/DDBJ whole genome shotgun (WGS) entry which is preliminary data.</text>
</comment>
<gene>
    <name evidence="3" type="ORF">ATY37_11235</name>
    <name evidence="2" type="ORF">AUQ44_13660</name>
</gene>
<dbReference type="GO" id="GO:0016747">
    <property type="term" value="F:acyltransferase activity, transferring groups other than amino-acyl groups"/>
    <property type="evidence" value="ECO:0007669"/>
    <property type="project" value="InterPro"/>
</dbReference>
<evidence type="ECO:0000313" key="3">
    <source>
        <dbReference type="EMBL" id="KYN89852.1"/>
    </source>
</evidence>
<protein>
    <submittedName>
        <fullName evidence="2">Acetyltransferase</fullName>
    </submittedName>
</protein>
<dbReference type="EMBL" id="LOBR01000012">
    <property type="protein sequence ID" value="KYN89852.1"/>
    <property type="molecule type" value="Genomic_DNA"/>
</dbReference>
<reference evidence="3 5" key="1">
    <citation type="submission" date="2015-12" db="EMBL/GenBank/DDBJ databases">
        <authorList>
            <person name="Tarr C.L."/>
            <person name="Gladney L.M."/>
        </authorList>
    </citation>
    <scope>NUCLEOTIDE SEQUENCE [LARGE SCALE GENOMIC DNA]</scope>
    <source>
        <strain evidence="3">2538-88</strain>
        <strain evidence="5">2756-81</strain>
    </source>
</reference>
<reference evidence="2 4" key="2">
    <citation type="submission" date="2015-12" db="EMBL/GenBank/DDBJ databases">
        <authorList>
            <person name="Shamseldin A."/>
            <person name="Moawad H."/>
            <person name="Abd El-Rahim W.M."/>
            <person name="Sadowsky M.J."/>
        </authorList>
    </citation>
    <scope>NUCLEOTIDE SEQUENCE [LARGE SCALE GENOMIC DNA]</scope>
    <source>
        <strain evidence="4">2538-88</strain>
        <strain evidence="2">2756-81</strain>
    </source>
</reference>
<keyword evidence="2" id="KW-0808">Transferase</keyword>
<evidence type="ECO:0000259" key="1">
    <source>
        <dbReference type="PROSITE" id="PS51186"/>
    </source>
</evidence>
<organism evidence="2 5">
    <name type="scientific">Vibrio cidicii</name>
    <dbReference type="NCBI Taxonomy" id="1763883"/>
    <lineage>
        <taxon>Bacteria</taxon>
        <taxon>Pseudomonadati</taxon>
        <taxon>Pseudomonadota</taxon>
        <taxon>Gammaproteobacteria</taxon>
        <taxon>Vibrionales</taxon>
        <taxon>Vibrionaceae</taxon>
        <taxon>Vibrio</taxon>
    </lineage>
</organism>
<name>A0A151JKX5_9VIBR</name>
<dbReference type="Proteomes" id="UP000075346">
    <property type="component" value="Unassembled WGS sequence"/>
</dbReference>
<feature type="domain" description="N-acetyltransferase" evidence="1">
    <location>
        <begin position="10"/>
        <end position="167"/>
    </location>
</feature>
<dbReference type="InterPro" id="IPR016181">
    <property type="entry name" value="Acyl_CoA_acyltransferase"/>
</dbReference>
<dbReference type="AlphaFoldDB" id="A0A151JKX5"/>